<proteinExistence type="predicted"/>
<accession>A0A0M7B826</accession>
<organism evidence="2 3">
    <name type="scientific">Jannaschia seosinensis</name>
    <dbReference type="NCBI Taxonomy" id="313367"/>
    <lineage>
        <taxon>Bacteria</taxon>
        <taxon>Pseudomonadati</taxon>
        <taxon>Pseudomonadota</taxon>
        <taxon>Alphaproteobacteria</taxon>
        <taxon>Rhodobacterales</taxon>
        <taxon>Roseobacteraceae</taxon>
        <taxon>Jannaschia</taxon>
    </lineage>
</organism>
<protein>
    <submittedName>
        <fullName evidence="2">Uncharacterized protein</fullName>
    </submittedName>
</protein>
<keyword evidence="3" id="KW-1185">Reference proteome</keyword>
<dbReference type="Proteomes" id="UP000049455">
    <property type="component" value="Unassembled WGS sequence"/>
</dbReference>
<feature type="compositionally biased region" description="Low complexity" evidence="1">
    <location>
        <begin position="125"/>
        <end position="140"/>
    </location>
</feature>
<evidence type="ECO:0000313" key="3">
    <source>
        <dbReference type="Proteomes" id="UP000049455"/>
    </source>
</evidence>
<feature type="region of interest" description="Disordered" evidence="1">
    <location>
        <begin position="82"/>
        <end position="180"/>
    </location>
</feature>
<dbReference type="AlphaFoldDB" id="A0A0M7B826"/>
<feature type="compositionally biased region" description="Basic and acidic residues" evidence="1">
    <location>
        <begin position="141"/>
        <end position="157"/>
    </location>
</feature>
<dbReference type="EMBL" id="CYPR01000051">
    <property type="protein sequence ID" value="CUH31547.1"/>
    <property type="molecule type" value="Genomic_DNA"/>
</dbReference>
<evidence type="ECO:0000256" key="1">
    <source>
        <dbReference type="SAM" id="MobiDB-lite"/>
    </source>
</evidence>
<evidence type="ECO:0000313" key="2">
    <source>
        <dbReference type="EMBL" id="CUH31547.1"/>
    </source>
</evidence>
<sequence>MRSRRARARSTVPRPPQAPYPSACSFVLLHGCVATPWNIRMGSSCWGAPQHELTPRVSSEFPDLRVQYRALQRVPVALPVPRPLRAARKGQRQGQRGRAGRLFPPQLHGADPAGRNLGRVQRPSGGAVPQAPGGCPAGPGRNDRSTPRAGSGRDGRSAGRAVRRLRSDHRTGQLPSAGALQDQRLFRAGCLRPPRRLDQGLCRSGRDRLRW</sequence>
<gene>
    <name evidence="2" type="ORF">JSE7799_00913</name>
</gene>
<name>A0A0M7B826_9RHOB</name>
<reference evidence="2 3" key="1">
    <citation type="submission" date="2015-09" db="EMBL/GenBank/DDBJ databases">
        <authorList>
            <person name="Jackson K.R."/>
            <person name="Lunt B.L."/>
            <person name="Fisher J.N.B."/>
            <person name="Gardner A.V."/>
            <person name="Bailey M.E."/>
            <person name="Deus L.M."/>
            <person name="Earl A.S."/>
            <person name="Gibby P.D."/>
            <person name="Hartmann K.A."/>
            <person name="Liu J.E."/>
            <person name="Manci A.M."/>
            <person name="Nielsen D.A."/>
            <person name="Solomon M.B."/>
            <person name="Breakwell D.P."/>
            <person name="Burnett S.H."/>
            <person name="Grose J.H."/>
        </authorList>
    </citation>
    <scope>NUCLEOTIDE SEQUENCE [LARGE SCALE GENOMIC DNA]</scope>
    <source>
        <strain evidence="2 3">CECT 7799</strain>
    </source>
</reference>